<evidence type="ECO:0000313" key="11">
    <source>
        <dbReference type="Proteomes" id="UP000746747"/>
    </source>
</evidence>
<feature type="region of interest" description="Disordered" evidence="8">
    <location>
        <begin position="1"/>
        <end position="91"/>
    </location>
</feature>
<keyword evidence="4" id="KW-0645">Protease</keyword>
<dbReference type="GO" id="GO:0061578">
    <property type="term" value="F:K63-linked deubiquitinase activity"/>
    <property type="evidence" value="ECO:0007669"/>
    <property type="project" value="TreeGrafter"/>
</dbReference>
<dbReference type="PANTHER" id="PTHR12419">
    <property type="entry name" value="OTU DOMAIN CONTAINING PROTEIN"/>
    <property type="match status" value="1"/>
</dbReference>
<dbReference type="Proteomes" id="UP000746747">
    <property type="component" value="Unassembled WGS sequence"/>
</dbReference>
<keyword evidence="5" id="KW-0833">Ubl conjugation pathway</keyword>
<feature type="region of interest" description="Disordered" evidence="8">
    <location>
        <begin position="397"/>
        <end position="421"/>
    </location>
</feature>
<feature type="domain" description="OTU" evidence="9">
    <location>
        <begin position="131"/>
        <end position="259"/>
    </location>
</feature>
<dbReference type="EMBL" id="CAKAEH010002011">
    <property type="protein sequence ID" value="CAG9540740.1"/>
    <property type="molecule type" value="Genomic_DNA"/>
</dbReference>
<protein>
    <recommendedName>
        <fullName evidence="3">ubiquitinyl hydrolase 1</fullName>
        <ecNumber evidence="3">3.4.19.12</ecNumber>
    </recommendedName>
    <alternativeName>
        <fullName evidence="7">Deubiquitinating enzyme A</fullName>
    </alternativeName>
</protein>
<dbReference type="GO" id="GO:0006508">
    <property type="term" value="P:proteolysis"/>
    <property type="evidence" value="ECO:0007669"/>
    <property type="project" value="UniProtKB-KW"/>
</dbReference>
<gene>
    <name evidence="10" type="ORF">CJOHNSTONI_LOCUS10224</name>
</gene>
<name>A0A8J2MVK3_9BILA</name>
<evidence type="ECO:0000256" key="5">
    <source>
        <dbReference type="ARBA" id="ARBA00022786"/>
    </source>
</evidence>
<proteinExistence type="inferred from homology"/>
<evidence type="ECO:0000256" key="3">
    <source>
        <dbReference type="ARBA" id="ARBA00012759"/>
    </source>
</evidence>
<organism evidence="10 11">
    <name type="scientific">Cercopithifilaria johnstoni</name>
    <dbReference type="NCBI Taxonomy" id="2874296"/>
    <lineage>
        <taxon>Eukaryota</taxon>
        <taxon>Metazoa</taxon>
        <taxon>Ecdysozoa</taxon>
        <taxon>Nematoda</taxon>
        <taxon>Chromadorea</taxon>
        <taxon>Rhabditida</taxon>
        <taxon>Spirurina</taxon>
        <taxon>Spiruromorpha</taxon>
        <taxon>Filarioidea</taxon>
        <taxon>Onchocercidae</taxon>
        <taxon>Cercopithifilaria</taxon>
    </lineage>
</organism>
<dbReference type="InterPro" id="IPR038765">
    <property type="entry name" value="Papain-like_cys_pep_sf"/>
</dbReference>
<sequence length="421" mass="47149">MTILPNKPKKLTKNTERHGLQQTGNRTSAMYRHSSTNNGNEEKRKTNAAASSKSSPLPRTASSKSNHFLSTSPPETNKQPRQNPPEEDPDICNVMFAGAPVINSDDEDGSGFKDDNLEAWFEERLRCVRGLVIKPVRGDGACLFRAVADQVYGDEEMHDDVRRLCMDYMEKNSDHFSQFVTEDFHDYIARKRRRDAHGNHVELQAISEIFSRPIEIYEYCTEPRNISSSRLDASPSAEPNPPIRLSYHGSIHYNSVIDPTKATVGVGLGLPEYSPGAADRNLLQEAMKKSEVQMIEDAMLHDKIKMTDFERTEQDISEQIARQSYLDYLKSISKTENTEGKETAYSVSEPGCSRANVRPQESNDDTISANEWFHAAGSDAEENALLAQVMALSQQEFMNSLKKKSSKEQNDADQAGSSKSS</sequence>
<evidence type="ECO:0000256" key="8">
    <source>
        <dbReference type="SAM" id="MobiDB-lite"/>
    </source>
</evidence>
<feature type="compositionally biased region" description="Polar residues" evidence="8">
    <location>
        <begin position="20"/>
        <end position="39"/>
    </location>
</feature>
<accession>A0A8J2MVK3</accession>
<dbReference type="InterPro" id="IPR003323">
    <property type="entry name" value="OTU_dom"/>
</dbReference>
<dbReference type="SUPFAM" id="SSF54001">
    <property type="entry name" value="Cysteine proteinases"/>
    <property type="match status" value="1"/>
</dbReference>
<feature type="region of interest" description="Disordered" evidence="8">
    <location>
        <begin position="338"/>
        <end position="363"/>
    </location>
</feature>
<dbReference type="InterPro" id="IPR050704">
    <property type="entry name" value="Peptidase_C85-like"/>
</dbReference>
<keyword evidence="6" id="KW-0378">Hydrolase</keyword>
<dbReference type="Gene3D" id="3.90.70.80">
    <property type="match status" value="1"/>
</dbReference>
<evidence type="ECO:0000256" key="4">
    <source>
        <dbReference type="ARBA" id="ARBA00022670"/>
    </source>
</evidence>
<keyword evidence="11" id="KW-1185">Reference proteome</keyword>
<dbReference type="PROSITE" id="PS50802">
    <property type="entry name" value="OTU"/>
    <property type="match status" value="1"/>
</dbReference>
<dbReference type="OrthoDB" id="409956at2759"/>
<comment type="caution">
    <text evidence="10">The sequence shown here is derived from an EMBL/GenBank/DDBJ whole genome shotgun (WGS) entry which is preliminary data.</text>
</comment>
<dbReference type="PANTHER" id="PTHR12419:SF4">
    <property type="entry name" value="OTU DOMAIN-CONTAINING PROTEIN 5"/>
    <property type="match status" value="1"/>
</dbReference>
<dbReference type="CDD" id="cd22752">
    <property type="entry name" value="OTU_OTUD5-like"/>
    <property type="match status" value="1"/>
</dbReference>
<dbReference type="FunFam" id="3.90.70.80:FF:000018">
    <property type="entry name" value="OTU domain-containing protein 5-B"/>
    <property type="match status" value="1"/>
</dbReference>
<evidence type="ECO:0000256" key="1">
    <source>
        <dbReference type="ARBA" id="ARBA00000707"/>
    </source>
</evidence>
<reference evidence="10" key="1">
    <citation type="submission" date="2021-09" db="EMBL/GenBank/DDBJ databases">
        <authorList>
            <consortium name="Pathogen Informatics"/>
        </authorList>
    </citation>
    <scope>NUCLEOTIDE SEQUENCE</scope>
</reference>
<evidence type="ECO:0000259" key="9">
    <source>
        <dbReference type="PROSITE" id="PS50802"/>
    </source>
</evidence>
<comment type="catalytic activity">
    <reaction evidence="1">
        <text>Thiol-dependent hydrolysis of ester, thioester, amide, peptide and isopeptide bonds formed by the C-terminal Gly of ubiquitin (a 76-residue protein attached to proteins as an intracellular targeting signal).</text>
        <dbReference type="EC" id="3.4.19.12"/>
    </reaction>
</comment>
<comment type="similarity">
    <text evidence="2">Belongs to the peptidase C85 family.</text>
</comment>
<dbReference type="GO" id="GO:0004843">
    <property type="term" value="F:cysteine-type deubiquitinase activity"/>
    <property type="evidence" value="ECO:0007669"/>
    <property type="project" value="UniProtKB-EC"/>
</dbReference>
<evidence type="ECO:0000313" key="10">
    <source>
        <dbReference type="EMBL" id="CAG9540740.1"/>
    </source>
</evidence>
<dbReference type="GO" id="GO:0016579">
    <property type="term" value="P:protein deubiquitination"/>
    <property type="evidence" value="ECO:0007669"/>
    <property type="project" value="TreeGrafter"/>
</dbReference>
<dbReference type="Pfam" id="PF02338">
    <property type="entry name" value="OTU"/>
    <property type="match status" value="1"/>
</dbReference>
<evidence type="ECO:0000256" key="7">
    <source>
        <dbReference type="ARBA" id="ARBA00033460"/>
    </source>
</evidence>
<dbReference type="AlphaFoldDB" id="A0A8J2MVK3"/>
<evidence type="ECO:0000256" key="2">
    <source>
        <dbReference type="ARBA" id="ARBA00010407"/>
    </source>
</evidence>
<dbReference type="EC" id="3.4.19.12" evidence="3"/>
<evidence type="ECO:0000256" key="6">
    <source>
        <dbReference type="ARBA" id="ARBA00022801"/>
    </source>
</evidence>
<feature type="compositionally biased region" description="Polar residues" evidence="8">
    <location>
        <begin position="48"/>
        <end position="81"/>
    </location>
</feature>